<dbReference type="EMBL" id="VJZA01000031">
    <property type="protein sequence ID" value="TVT20916.1"/>
    <property type="molecule type" value="Genomic_DNA"/>
</dbReference>
<dbReference type="OrthoDB" id="262125at2"/>
<evidence type="ECO:0000256" key="1">
    <source>
        <dbReference type="ARBA" id="ARBA00022801"/>
    </source>
</evidence>
<dbReference type="InterPro" id="IPR001375">
    <property type="entry name" value="Peptidase_S9_cat"/>
</dbReference>
<evidence type="ECO:0000259" key="3">
    <source>
        <dbReference type="Pfam" id="PF00144"/>
    </source>
</evidence>
<dbReference type="InterPro" id="IPR029058">
    <property type="entry name" value="AB_hydrolase_fold"/>
</dbReference>
<dbReference type="Pfam" id="PF00326">
    <property type="entry name" value="Peptidase_S9"/>
    <property type="match status" value="1"/>
</dbReference>
<reference evidence="5 6" key="1">
    <citation type="submission" date="2019-07" db="EMBL/GenBank/DDBJ databases">
        <title>New species of Amycolatopsis and Streptomyces.</title>
        <authorList>
            <person name="Duangmal K."/>
            <person name="Teo W.F.A."/>
            <person name="Lipun K."/>
        </authorList>
    </citation>
    <scope>NUCLEOTIDE SEQUENCE [LARGE SCALE GENOMIC DNA]</scope>
    <source>
        <strain evidence="5 6">JCM 30562</strain>
    </source>
</reference>
<evidence type="ECO:0000256" key="2">
    <source>
        <dbReference type="ARBA" id="ARBA00022825"/>
    </source>
</evidence>
<evidence type="ECO:0000259" key="4">
    <source>
        <dbReference type="Pfam" id="PF00326"/>
    </source>
</evidence>
<dbReference type="Gene3D" id="3.40.50.1820">
    <property type="entry name" value="alpha/beta hydrolase"/>
    <property type="match status" value="1"/>
</dbReference>
<dbReference type="SUPFAM" id="SSF82171">
    <property type="entry name" value="DPP6 N-terminal domain-like"/>
    <property type="match status" value="1"/>
</dbReference>
<dbReference type="PANTHER" id="PTHR42776:SF27">
    <property type="entry name" value="DIPEPTIDYL PEPTIDASE FAMILY MEMBER 6"/>
    <property type="match status" value="1"/>
</dbReference>
<organism evidence="5 6">
    <name type="scientific">Amycolatopsis acidiphila</name>
    <dbReference type="NCBI Taxonomy" id="715473"/>
    <lineage>
        <taxon>Bacteria</taxon>
        <taxon>Bacillati</taxon>
        <taxon>Actinomycetota</taxon>
        <taxon>Actinomycetes</taxon>
        <taxon>Pseudonocardiales</taxon>
        <taxon>Pseudonocardiaceae</taxon>
        <taxon>Amycolatopsis</taxon>
    </lineage>
</organism>
<keyword evidence="2" id="KW-0645">Protease</keyword>
<proteinExistence type="predicted"/>
<sequence length="1111" mass="118231">MTRRLRIEDLTAVAVPEQPALAPDGREALYVLRTSDAGTDENVRTIWRVGDGEARPLTRGRADTAPAWSPDGTRVAFLRAQEGAPQVWLLRLDGGEAEQLTSLPLGAGAPVWSPDGSKIAFGAPVDLAADPGEDAEARTRRAGAPIVAGRLDYQADGAGFLRTMRAHVHVLDVESGECRQVTAGDWHAGDPAWSPDGTRLAFAAAVAPDRDLNARVPVFVVDATDPAAKPREVGLSEGVGGPLVWTADGSALLVVGRPDGPVGHAGLLRVPLDGGAPVNLAAPLDRNVMPGGPAYPGALPQLAEDGASVLFCARDRGCTHLYSVPVDGGTPRPLLTGAGRTVAGLSVAGGTAVVVLVTPASYGEIVRVDLATGTETVLSGHGEALAEVGLFPREEREFAISDGTVVHGWLIRDPAAEGPRPLLLDIHGGPHNAWHGGADDIHFYHQELAARGWAVLLLNPRGSDGYGEAFFTAVNSGWGEKDAKDFLEPLDDLVAEGTADPARLAVAGYSYGGYMTCFLTSRDDRFAAAVAGGVVADLTSMAGTSDQGHFLAEYELGALPWQERAHYAEMSPFTKIDQVRTPTLVVHGGADLRCPVGQAQQWYTALRERGVPTQLVLYPQGSHLFILNGPPSHRIDFNRRVVDWLEQHTGTRRPRIDAAHWQRRLAALARRHHVPGAALGILRLHPGGDDELAEAATGVLNVDTGVEVTADSLFQIGSISKVWTTTLAMQLVDEGLLDLDAPIADVLPELKLADPDVTKQVTMRHLLTHTSGIDGDVFTDTGRGDDCLEKYVAALGDVAQNHPLAATWSYCNSGFCLAGRVIEKITGGTWDAAIRERIFTPLGLTHTVTLPEEALMFRAAMGHVGTTEPAKAPVWTLPRSAGPAGLIDSTVADVLAFARLHLTGGLAADGSRVLSEASAAAMAEKQADLPDKHTLGDSWGLGWFRLGWDGHRLIGHDGNTIGQAAFLRLLPGDGLAVTLLTNGGNGHDLYEELYREIFAELADVAMPRPLAPPAEPVRADITPHAGTYERASSLVEVFDGEDGPKLRTTVTGTLAELVPEKTQEYPLVPVEENLYVIREPQTQTWVPVTFYTLATGERYVHFGVRATPKAD</sequence>
<dbReference type="SUPFAM" id="SSF53474">
    <property type="entry name" value="alpha/beta-Hydrolases"/>
    <property type="match status" value="1"/>
</dbReference>
<dbReference type="Gene3D" id="3.40.710.10">
    <property type="entry name" value="DD-peptidase/beta-lactamase superfamily"/>
    <property type="match status" value="1"/>
</dbReference>
<dbReference type="GO" id="GO:0006508">
    <property type="term" value="P:proteolysis"/>
    <property type="evidence" value="ECO:0007669"/>
    <property type="project" value="InterPro"/>
</dbReference>
<feature type="domain" description="Beta-lactamase-related" evidence="3">
    <location>
        <begin position="662"/>
        <end position="997"/>
    </location>
</feature>
<protein>
    <submittedName>
        <fullName evidence="5">Serine hydrolase</fullName>
    </submittedName>
</protein>
<name>A0A558A9K0_9PSEU</name>
<dbReference type="PANTHER" id="PTHR42776">
    <property type="entry name" value="SERINE PEPTIDASE S9 FAMILY MEMBER"/>
    <property type="match status" value="1"/>
</dbReference>
<feature type="domain" description="Peptidase S9 prolyl oligopeptidase catalytic" evidence="4">
    <location>
        <begin position="446"/>
        <end position="650"/>
    </location>
</feature>
<dbReference type="InterPro" id="IPR001466">
    <property type="entry name" value="Beta-lactam-related"/>
</dbReference>
<dbReference type="InterPro" id="IPR012338">
    <property type="entry name" value="Beta-lactam/transpept-like"/>
</dbReference>
<dbReference type="InterPro" id="IPR011659">
    <property type="entry name" value="WD40"/>
</dbReference>
<dbReference type="AlphaFoldDB" id="A0A558A9K0"/>
<dbReference type="Pfam" id="PF07676">
    <property type="entry name" value="PD40"/>
    <property type="match status" value="3"/>
</dbReference>
<accession>A0A558A9K0</accession>
<dbReference type="Pfam" id="PF00144">
    <property type="entry name" value="Beta-lactamase"/>
    <property type="match status" value="1"/>
</dbReference>
<dbReference type="GO" id="GO:0004252">
    <property type="term" value="F:serine-type endopeptidase activity"/>
    <property type="evidence" value="ECO:0007669"/>
    <property type="project" value="TreeGrafter"/>
</dbReference>
<dbReference type="Proteomes" id="UP000318578">
    <property type="component" value="Unassembled WGS sequence"/>
</dbReference>
<dbReference type="RefSeq" id="WP_144640407.1">
    <property type="nucleotide sequence ID" value="NZ_BNAX01000004.1"/>
</dbReference>
<gene>
    <name evidence="5" type="ORF">FNH06_18900</name>
</gene>
<dbReference type="SUPFAM" id="SSF56601">
    <property type="entry name" value="beta-lactamase/transpeptidase-like"/>
    <property type="match status" value="1"/>
</dbReference>
<evidence type="ECO:0000313" key="6">
    <source>
        <dbReference type="Proteomes" id="UP000318578"/>
    </source>
</evidence>
<comment type="caution">
    <text evidence="5">The sequence shown here is derived from an EMBL/GenBank/DDBJ whole genome shotgun (WGS) entry which is preliminary data.</text>
</comment>
<dbReference type="InterPro" id="IPR011042">
    <property type="entry name" value="6-blade_b-propeller_TolB-like"/>
</dbReference>
<keyword evidence="1 5" id="KW-0378">Hydrolase</keyword>
<evidence type="ECO:0000313" key="5">
    <source>
        <dbReference type="EMBL" id="TVT20916.1"/>
    </source>
</evidence>
<keyword evidence="6" id="KW-1185">Reference proteome</keyword>
<dbReference type="Gene3D" id="2.120.10.30">
    <property type="entry name" value="TolB, C-terminal domain"/>
    <property type="match status" value="2"/>
</dbReference>
<keyword evidence="2" id="KW-0720">Serine protease</keyword>